<dbReference type="OrthoDB" id="9796186at2"/>
<evidence type="ECO:0000313" key="7">
    <source>
        <dbReference type="Proteomes" id="UP000297776"/>
    </source>
</evidence>
<evidence type="ECO:0000313" key="6">
    <source>
        <dbReference type="EMBL" id="TFE01561.1"/>
    </source>
</evidence>
<keyword evidence="2" id="KW-0805">Transcription regulation</keyword>
<reference evidence="6 7" key="1">
    <citation type="submission" date="2019-03" db="EMBL/GenBank/DDBJ databases">
        <authorList>
            <person name="Yang Y."/>
        </authorList>
    </citation>
    <scope>NUCLEOTIDE SEQUENCE [LARGE SCALE GENOMIC DNA]</scope>
    <source>
        <strain evidence="6 7">ASL-1</strain>
    </source>
</reference>
<dbReference type="Pfam" id="PF00356">
    <property type="entry name" value="LacI"/>
    <property type="match status" value="1"/>
</dbReference>
<evidence type="ECO:0000256" key="4">
    <source>
        <dbReference type="ARBA" id="ARBA00023163"/>
    </source>
</evidence>
<dbReference type="InterPro" id="IPR046335">
    <property type="entry name" value="LacI/GalR-like_sensor"/>
</dbReference>
<dbReference type="GO" id="GO:0003700">
    <property type="term" value="F:DNA-binding transcription factor activity"/>
    <property type="evidence" value="ECO:0007669"/>
    <property type="project" value="TreeGrafter"/>
</dbReference>
<dbReference type="InterPro" id="IPR010982">
    <property type="entry name" value="Lambda_DNA-bd_dom_sf"/>
</dbReference>
<dbReference type="GO" id="GO:0000976">
    <property type="term" value="F:transcription cis-regulatory region binding"/>
    <property type="evidence" value="ECO:0007669"/>
    <property type="project" value="TreeGrafter"/>
</dbReference>
<evidence type="ECO:0000256" key="3">
    <source>
        <dbReference type="ARBA" id="ARBA00023125"/>
    </source>
</evidence>
<feature type="domain" description="HTH lacI-type" evidence="5">
    <location>
        <begin position="2"/>
        <end position="56"/>
    </location>
</feature>
<keyword evidence="4" id="KW-0804">Transcription</keyword>
<gene>
    <name evidence="6" type="ORF">E2626_08280</name>
</gene>
<dbReference type="CDD" id="cd01392">
    <property type="entry name" value="HTH_LacI"/>
    <property type="match status" value="1"/>
</dbReference>
<dbReference type="SUPFAM" id="SSF47413">
    <property type="entry name" value="lambda repressor-like DNA-binding domains"/>
    <property type="match status" value="1"/>
</dbReference>
<organism evidence="6 7">
    <name type="scientific">Jeotgalibacillus salarius</name>
    <dbReference type="NCBI Taxonomy" id="546023"/>
    <lineage>
        <taxon>Bacteria</taxon>
        <taxon>Bacillati</taxon>
        <taxon>Bacillota</taxon>
        <taxon>Bacilli</taxon>
        <taxon>Bacillales</taxon>
        <taxon>Caryophanaceae</taxon>
        <taxon>Jeotgalibacillus</taxon>
    </lineage>
</organism>
<evidence type="ECO:0000259" key="5">
    <source>
        <dbReference type="PROSITE" id="PS50932"/>
    </source>
</evidence>
<dbReference type="Proteomes" id="UP000297776">
    <property type="component" value="Unassembled WGS sequence"/>
</dbReference>
<dbReference type="AlphaFoldDB" id="A0A4Y8LIP4"/>
<dbReference type="RefSeq" id="WP_134381279.1">
    <property type="nucleotide sequence ID" value="NZ_SORX01000004.1"/>
</dbReference>
<dbReference type="CDD" id="cd06267">
    <property type="entry name" value="PBP1_LacI_sugar_binding-like"/>
    <property type="match status" value="1"/>
</dbReference>
<dbReference type="SMART" id="SM00354">
    <property type="entry name" value="HTH_LACI"/>
    <property type="match status" value="1"/>
</dbReference>
<dbReference type="SUPFAM" id="SSF53822">
    <property type="entry name" value="Periplasmic binding protein-like I"/>
    <property type="match status" value="1"/>
</dbReference>
<dbReference type="PANTHER" id="PTHR30146:SF95">
    <property type="entry name" value="RIBOSE OPERON REPRESSOR"/>
    <property type="match status" value="1"/>
</dbReference>
<dbReference type="Pfam" id="PF13377">
    <property type="entry name" value="Peripla_BP_3"/>
    <property type="match status" value="1"/>
</dbReference>
<proteinExistence type="predicted"/>
<evidence type="ECO:0000256" key="1">
    <source>
        <dbReference type="ARBA" id="ARBA00022491"/>
    </source>
</evidence>
<accession>A0A4Y8LIP4</accession>
<comment type="caution">
    <text evidence="6">The sequence shown here is derived from an EMBL/GenBank/DDBJ whole genome shotgun (WGS) entry which is preliminary data.</text>
</comment>
<dbReference type="Gene3D" id="1.10.260.40">
    <property type="entry name" value="lambda repressor-like DNA-binding domains"/>
    <property type="match status" value="1"/>
</dbReference>
<name>A0A4Y8LIP4_9BACL</name>
<dbReference type="EMBL" id="SORX01000004">
    <property type="protein sequence ID" value="TFE01561.1"/>
    <property type="molecule type" value="Genomic_DNA"/>
</dbReference>
<dbReference type="PRINTS" id="PR00036">
    <property type="entry name" value="HTHLACI"/>
</dbReference>
<protein>
    <submittedName>
        <fullName evidence="6">LacI family transcriptional regulator</fullName>
    </submittedName>
</protein>
<sequence>MATIKQVAQHAGVSVATVSRVLNDKGYVHEDTRKSVLKAIEELQYNPNSVARSLFKKSSNTIGLLIPDITNPFFPQLVRAVEDVMYPKGYTTILFNSDENIQHELDYLKGMTSKYIDGVIVVSNTLKWEHLERLTTPVIALDRHIDDRIASVTIDNYESSLKALEFLVERGCKRIAHLAGPSHVFTSNERLRAYKDFTRKNGLEEIIQEGSYELQSGMLNTMQLLTKYQHIDAIFAGNDVMAIGALKAAAKLGIDVPKELSVMGFDGVEWGTAVTPELTTMQQPIYQIGKKAAEMLLKRLENPGLAPEHVRLNAELTVRQSTK</sequence>
<keyword evidence="7" id="KW-1185">Reference proteome</keyword>
<dbReference type="InterPro" id="IPR028082">
    <property type="entry name" value="Peripla_BP_I"/>
</dbReference>
<dbReference type="PANTHER" id="PTHR30146">
    <property type="entry name" value="LACI-RELATED TRANSCRIPTIONAL REPRESSOR"/>
    <property type="match status" value="1"/>
</dbReference>
<evidence type="ECO:0000256" key="2">
    <source>
        <dbReference type="ARBA" id="ARBA00023015"/>
    </source>
</evidence>
<dbReference type="Gene3D" id="3.40.50.2300">
    <property type="match status" value="2"/>
</dbReference>
<dbReference type="PROSITE" id="PS50932">
    <property type="entry name" value="HTH_LACI_2"/>
    <property type="match status" value="1"/>
</dbReference>
<keyword evidence="3" id="KW-0238">DNA-binding</keyword>
<dbReference type="InterPro" id="IPR000843">
    <property type="entry name" value="HTH_LacI"/>
</dbReference>
<keyword evidence="1" id="KW-0678">Repressor</keyword>